<evidence type="ECO:0000313" key="6">
    <source>
        <dbReference type="Proteomes" id="UP000255213"/>
    </source>
</evidence>
<dbReference type="Proteomes" id="UP000186437">
    <property type="component" value="Unassembled WGS sequence"/>
</dbReference>
<keyword evidence="5" id="KW-1185">Reference proteome</keyword>
<evidence type="ECO:0000313" key="7">
    <source>
        <dbReference type="Proteomes" id="UP000297747"/>
    </source>
</evidence>
<dbReference type="SUPFAM" id="SSF55681">
    <property type="entry name" value="Class II aaRS and biotin synthetases"/>
    <property type="match status" value="1"/>
</dbReference>
<sequence length="277" mass="30362">MTIQSLADLPHTLYQSSEGVIGTSLDELVLADVFLKEVDRHQEQVIWHLWPLEKTVILGMADCRLPHLARGLEMIRKQGYTPLVRSIGGLAVVADAGIVNLSLILPNRLGTARLDMGQAYQLMVACIKEILSLRDQEVEVGEISDSYCPGTYDLSIKGKKFAGLAQRRIKSGIAISAYISVSGHQVERGELIRDFYQAGLGGSQGLVYPQVSPTSMANLSDLLDRPVHPEEVLEGISRLATSLGQVVTPYTLSMENLSDLVKGKKEAMERHQKVGLE</sequence>
<name>A0A1Q8ECK7_STRAI</name>
<dbReference type="Pfam" id="PF21948">
    <property type="entry name" value="LplA-B_cat"/>
    <property type="match status" value="1"/>
</dbReference>
<reference evidence="5" key="2">
    <citation type="submission" date="2016-12" db="EMBL/GenBank/DDBJ databases">
        <authorList>
            <person name="Gulvik C.A."/>
        </authorList>
    </citation>
    <scope>NUCLEOTIDE SEQUENCE [LARGE SCALE GENOMIC DNA]</scope>
    <source>
        <strain evidence="5">ATCC 51725</strain>
    </source>
</reference>
<reference evidence="3 6" key="3">
    <citation type="submission" date="2018-06" db="EMBL/GenBank/DDBJ databases">
        <authorList>
            <consortium name="Pathogen Informatics"/>
            <person name="Doyle S."/>
        </authorList>
    </citation>
    <scope>NUCLEOTIDE SEQUENCE [LARGE SCALE GENOMIC DNA]</scope>
    <source>
        <strain evidence="3 6">NCTC12957</strain>
    </source>
</reference>
<dbReference type="InterPro" id="IPR050664">
    <property type="entry name" value="Octanoyltrans_LipM/LipL"/>
</dbReference>
<dbReference type="EC" id="2.3.1.-" evidence="3"/>
<accession>A0A1Q8ECK7</accession>
<feature type="domain" description="BPL/LPL catalytic" evidence="1">
    <location>
        <begin position="39"/>
        <end position="227"/>
    </location>
</feature>
<dbReference type="Gene3D" id="3.30.930.10">
    <property type="entry name" value="Bira Bifunctional Protein, Domain 2"/>
    <property type="match status" value="1"/>
</dbReference>
<evidence type="ECO:0000313" key="5">
    <source>
        <dbReference type="Proteomes" id="UP000186437"/>
    </source>
</evidence>
<dbReference type="OrthoDB" id="2080934at2"/>
<evidence type="ECO:0000313" key="2">
    <source>
        <dbReference type="EMBL" id="OLF49530.1"/>
    </source>
</evidence>
<keyword evidence="3" id="KW-0436">Ligase</keyword>
<dbReference type="GO" id="GO:0009249">
    <property type="term" value="P:protein lipoylation"/>
    <property type="evidence" value="ECO:0007669"/>
    <property type="project" value="UniProtKB-ARBA"/>
</dbReference>
<dbReference type="PANTHER" id="PTHR43679">
    <property type="entry name" value="OCTANOYLTRANSFERASE LIPM-RELATED"/>
    <property type="match status" value="1"/>
</dbReference>
<evidence type="ECO:0000313" key="3">
    <source>
        <dbReference type="EMBL" id="SUN07061.1"/>
    </source>
</evidence>
<evidence type="ECO:0000259" key="1">
    <source>
        <dbReference type="PROSITE" id="PS51733"/>
    </source>
</evidence>
<dbReference type="GO" id="GO:0016746">
    <property type="term" value="F:acyltransferase activity"/>
    <property type="evidence" value="ECO:0007669"/>
    <property type="project" value="UniProtKB-KW"/>
</dbReference>
<proteinExistence type="predicted"/>
<dbReference type="EMBL" id="MSJL01000028">
    <property type="protein sequence ID" value="OLF49530.1"/>
    <property type="molecule type" value="Genomic_DNA"/>
</dbReference>
<organism evidence="2 5">
    <name type="scientific">Streptococcus acidominimus</name>
    <dbReference type="NCBI Taxonomy" id="1326"/>
    <lineage>
        <taxon>Bacteria</taxon>
        <taxon>Bacillati</taxon>
        <taxon>Bacillota</taxon>
        <taxon>Bacilli</taxon>
        <taxon>Lactobacillales</taxon>
        <taxon>Streptococcaceae</taxon>
        <taxon>Streptococcus</taxon>
    </lineage>
</organism>
<keyword evidence="3" id="KW-0808">Transferase</keyword>
<dbReference type="GO" id="GO:0016874">
    <property type="term" value="F:ligase activity"/>
    <property type="evidence" value="ECO:0007669"/>
    <property type="project" value="UniProtKB-KW"/>
</dbReference>
<dbReference type="PANTHER" id="PTHR43679:SF2">
    <property type="entry name" value="OCTANOYL-[GCVH]:PROTEIN N-OCTANOYLTRANSFERASE"/>
    <property type="match status" value="1"/>
</dbReference>
<reference evidence="4 7" key="4">
    <citation type="submission" date="2019-03" db="EMBL/GenBank/DDBJ databases">
        <title>Diversity of the mouse oral microbiome.</title>
        <authorList>
            <person name="Joseph S."/>
            <person name="Aduse-Opoku J."/>
            <person name="Curtis M."/>
            <person name="Wade W."/>
            <person name="Hashim A."/>
        </authorList>
    </citation>
    <scope>NUCLEOTIDE SEQUENCE [LARGE SCALE GENOMIC DNA]</scope>
    <source>
        <strain evidence="4 7">HT4</strain>
    </source>
</reference>
<dbReference type="RefSeq" id="WP_075099455.1">
    <property type="nucleotide sequence ID" value="NZ_CAKOCW010000001.1"/>
</dbReference>
<reference evidence="2" key="1">
    <citation type="submission" date="2016-12" db="EMBL/GenBank/DDBJ databases">
        <authorList>
            <person name="Song W.-J."/>
            <person name="Kurnit D.M."/>
        </authorList>
    </citation>
    <scope>NUCLEOTIDE SEQUENCE [LARGE SCALE GENOMIC DNA]</scope>
    <source>
        <strain evidence="2">ATCC 51725</strain>
    </source>
</reference>
<dbReference type="InterPro" id="IPR045864">
    <property type="entry name" value="aa-tRNA-synth_II/BPL/LPL"/>
</dbReference>
<dbReference type="EMBL" id="SPQA01000004">
    <property type="protein sequence ID" value="TFU31558.1"/>
    <property type="molecule type" value="Genomic_DNA"/>
</dbReference>
<dbReference type="PROSITE" id="PS51733">
    <property type="entry name" value="BPL_LPL_CATALYTIC"/>
    <property type="match status" value="1"/>
</dbReference>
<keyword evidence="3" id="KW-0012">Acyltransferase</keyword>
<dbReference type="InterPro" id="IPR004143">
    <property type="entry name" value="BPL_LPL_catalytic"/>
</dbReference>
<dbReference type="Proteomes" id="UP000255213">
    <property type="component" value="Unassembled WGS sequence"/>
</dbReference>
<dbReference type="EMBL" id="UHEN01000001">
    <property type="protein sequence ID" value="SUN07061.1"/>
    <property type="molecule type" value="Genomic_DNA"/>
</dbReference>
<protein>
    <submittedName>
        <fullName evidence="3">Lipoate-protein ligase A</fullName>
        <ecNumber evidence="3">2.3.1.-</ecNumber>
    </submittedName>
    <submittedName>
        <fullName evidence="4">Protein--protein lipoyl transferase</fullName>
    </submittedName>
</protein>
<gene>
    <name evidence="3" type="primary">lipL</name>
    <name evidence="2" type="ORF">BU200_06750</name>
    <name evidence="4" type="ORF">E4U01_02155</name>
    <name evidence="3" type="ORF">NCTC12957_00983</name>
</gene>
<evidence type="ECO:0000313" key="4">
    <source>
        <dbReference type="EMBL" id="TFU31558.1"/>
    </source>
</evidence>
<dbReference type="AlphaFoldDB" id="A0A1Q8ECK7"/>
<dbReference type="GO" id="GO:0140096">
    <property type="term" value="F:catalytic activity, acting on a protein"/>
    <property type="evidence" value="ECO:0007669"/>
    <property type="project" value="UniProtKB-ARBA"/>
</dbReference>
<dbReference type="Proteomes" id="UP000297747">
    <property type="component" value="Unassembled WGS sequence"/>
</dbReference>